<reference evidence="2 3" key="1">
    <citation type="submission" date="2023-09" db="EMBL/GenBank/DDBJ databases">
        <authorList>
            <person name="Wang M."/>
        </authorList>
    </citation>
    <scope>NUCLEOTIDE SEQUENCE [LARGE SCALE GENOMIC DNA]</scope>
    <source>
        <strain evidence="2">GT-2023</strain>
        <tissue evidence="2">Liver</tissue>
    </source>
</reference>
<evidence type="ECO:0000313" key="3">
    <source>
        <dbReference type="Proteomes" id="UP001558613"/>
    </source>
</evidence>
<keyword evidence="3" id="KW-1185">Reference proteome</keyword>
<name>A0ABR3M1R9_9TELE</name>
<comment type="caution">
    <text evidence="2">The sequence shown here is derived from an EMBL/GenBank/DDBJ whole genome shotgun (WGS) entry which is preliminary data.</text>
</comment>
<evidence type="ECO:0000313" key="2">
    <source>
        <dbReference type="EMBL" id="KAL1259070.1"/>
    </source>
</evidence>
<feature type="compositionally biased region" description="Basic and acidic residues" evidence="1">
    <location>
        <begin position="71"/>
        <end position="85"/>
    </location>
</feature>
<organism evidence="2 3">
    <name type="scientific">Cirrhinus molitorella</name>
    <name type="common">mud carp</name>
    <dbReference type="NCBI Taxonomy" id="172907"/>
    <lineage>
        <taxon>Eukaryota</taxon>
        <taxon>Metazoa</taxon>
        <taxon>Chordata</taxon>
        <taxon>Craniata</taxon>
        <taxon>Vertebrata</taxon>
        <taxon>Euteleostomi</taxon>
        <taxon>Actinopterygii</taxon>
        <taxon>Neopterygii</taxon>
        <taxon>Teleostei</taxon>
        <taxon>Ostariophysi</taxon>
        <taxon>Cypriniformes</taxon>
        <taxon>Cyprinidae</taxon>
        <taxon>Labeoninae</taxon>
        <taxon>Labeonini</taxon>
        <taxon>Cirrhinus</taxon>
    </lineage>
</organism>
<sequence length="85" mass="9435">MSENKLRRLITHLSYLIPGTDDSSKKHKEVTHGNQAGPDHQGENSEQLLEDGLDADQNKDSEENSQGSGDSDYKGDVILDILQRD</sequence>
<accession>A0ABR3M1R9</accession>
<protein>
    <submittedName>
        <fullName evidence="2">Uncharacterized protein</fullName>
    </submittedName>
</protein>
<feature type="region of interest" description="Disordered" evidence="1">
    <location>
        <begin position="16"/>
        <end position="85"/>
    </location>
</feature>
<gene>
    <name evidence="2" type="ORF">QQF64_009647</name>
</gene>
<evidence type="ECO:0000256" key="1">
    <source>
        <dbReference type="SAM" id="MobiDB-lite"/>
    </source>
</evidence>
<proteinExistence type="predicted"/>
<dbReference type="EMBL" id="JAYMGO010000016">
    <property type="protein sequence ID" value="KAL1259070.1"/>
    <property type="molecule type" value="Genomic_DNA"/>
</dbReference>
<dbReference type="Proteomes" id="UP001558613">
    <property type="component" value="Unassembled WGS sequence"/>
</dbReference>